<dbReference type="EMBL" id="MN740975">
    <property type="protein sequence ID" value="QHU20872.1"/>
    <property type="molecule type" value="Genomic_DNA"/>
</dbReference>
<evidence type="ECO:0000256" key="1">
    <source>
        <dbReference type="SAM" id="Phobius"/>
    </source>
</evidence>
<reference evidence="2" key="1">
    <citation type="journal article" date="2020" name="Nature">
        <title>Giant virus diversity and host interactions through global metagenomics.</title>
        <authorList>
            <person name="Schulz F."/>
            <person name="Roux S."/>
            <person name="Paez-Espino D."/>
            <person name="Jungbluth S."/>
            <person name="Walsh D.A."/>
            <person name="Denef V.J."/>
            <person name="McMahon K.D."/>
            <person name="Konstantinidis K.T."/>
            <person name="Eloe-Fadrosh E.A."/>
            <person name="Kyrpides N.C."/>
            <person name="Woyke T."/>
        </authorList>
    </citation>
    <scope>NUCLEOTIDE SEQUENCE</scope>
    <source>
        <strain evidence="2">GVMAG-S-3300013094-100</strain>
    </source>
</reference>
<evidence type="ECO:0000313" key="2">
    <source>
        <dbReference type="EMBL" id="QHU20872.1"/>
    </source>
</evidence>
<proteinExistence type="predicted"/>
<feature type="transmembrane region" description="Helical" evidence="1">
    <location>
        <begin position="156"/>
        <end position="175"/>
    </location>
</feature>
<keyword evidence="1" id="KW-1133">Transmembrane helix</keyword>
<feature type="transmembrane region" description="Helical" evidence="1">
    <location>
        <begin position="87"/>
        <end position="109"/>
    </location>
</feature>
<organism evidence="2">
    <name type="scientific">viral metagenome</name>
    <dbReference type="NCBI Taxonomy" id="1070528"/>
    <lineage>
        <taxon>unclassified sequences</taxon>
        <taxon>metagenomes</taxon>
        <taxon>organismal metagenomes</taxon>
    </lineage>
</organism>
<name>A0A6C0KSC4_9ZZZZ</name>
<keyword evidence="1" id="KW-0812">Transmembrane</keyword>
<feature type="transmembrane region" description="Helical" evidence="1">
    <location>
        <begin position="42"/>
        <end position="63"/>
    </location>
</feature>
<protein>
    <submittedName>
        <fullName evidence="2">Uncharacterized protein</fullName>
    </submittedName>
</protein>
<feature type="transmembrane region" description="Helical" evidence="1">
    <location>
        <begin position="129"/>
        <end position="149"/>
    </location>
</feature>
<dbReference type="AlphaFoldDB" id="A0A6C0KSC4"/>
<accession>A0A6C0KSC4</accession>
<keyword evidence="1" id="KW-0472">Membrane</keyword>
<sequence length="181" mass="20959">MEQKYPNLKYIKTVLIIAGISYAFAFITYSNKIMESIHENNIYMIIAHFLLIVSFGILTYSCFKHAIKNKYSEDISPEFNVLGKPGIYGYTLLSIYFMLALLVPFGLYFNYYYVFALLGYTLLAFKEISGVYLLVIFYICSIFTTFYYTKIKNIDTLALLSKVGLILYFGTYGYINIVKIL</sequence>
<feature type="transmembrane region" description="Helical" evidence="1">
    <location>
        <begin position="12"/>
        <end position="30"/>
    </location>
</feature>